<comment type="caution">
    <text evidence="1">The sequence shown here is derived from an EMBL/GenBank/DDBJ whole genome shotgun (WGS) entry which is preliminary data.</text>
</comment>
<gene>
    <name evidence="1" type="ORF">WJX84_010233</name>
</gene>
<protein>
    <submittedName>
        <fullName evidence="1">Uncharacterized protein</fullName>
    </submittedName>
</protein>
<organism evidence="1 2">
    <name type="scientific">Apatococcus fuscideae</name>
    <dbReference type="NCBI Taxonomy" id="2026836"/>
    <lineage>
        <taxon>Eukaryota</taxon>
        <taxon>Viridiplantae</taxon>
        <taxon>Chlorophyta</taxon>
        <taxon>core chlorophytes</taxon>
        <taxon>Trebouxiophyceae</taxon>
        <taxon>Chlorellales</taxon>
        <taxon>Chlorellaceae</taxon>
        <taxon>Apatococcus</taxon>
    </lineage>
</organism>
<evidence type="ECO:0000313" key="2">
    <source>
        <dbReference type="Proteomes" id="UP001485043"/>
    </source>
</evidence>
<dbReference type="AlphaFoldDB" id="A0AAW1SNB4"/>
<accession>A0AAW1SNB4</accession>
<keyword evidence="2" id="KW-1185">Reference proteome</keyword>
<dbReference type="InterPro" id="IPR040320">
    <property type="entry name" value="At4g37920-like"/>
</dbReference>
<dbReference type="PANTHER" id="PTHR31755:SF3">
    <property type="entry name" value="EXOCYST COMPLEX COMPONENT SEC6"/>
    <property type="match status" value="1"/>
</dbReference>
<name>A0AAW1SNB4_9CHLO</name>
<reference evidence="1 2" key="1">
    <citation type="journal article" date="2024" name="Nat. Commun.">
        <title>Phylogenomics reveals the evolutionary origins of lichenization in chlorophyte algae.</title>
        <authorList>
            <person name="Puginier C."/>
            <person name="Libourel C."/>
            <person name="Otte J."/>
            <person name="Skaloud P."/>
            <person name="Haon M."/>
            <person name="Grisel S."/>
            <person name="Petersen M."/>
            <person name="Berrin J.G."/>
            <person name="Delaux P.M."/>
            <person name="Dal Grande F."/>
            <person name="Keller J."/>
        </authorList>
    </citation>
    <scope>NUCLEOTIDE SEQUENCE [LARGE SCALE GENOMIC DNA]</scope>
    <source>
        <strain evidence="1 2">SAG 2523</strain>
    </source>
</reference>
<dbReference type="EMBL" id="JALJOV010001425">
    <property type="protein sequence ID" value="KAK9848032.1"/>
    <property type="molecule type" value="Genomic_DNA"/>
</dbReference>
<dbReference type="Proteomes" id="UP001485043">
    <property type="component" value="Unassembled WGS sequence"/>
</dbReference>
<evidence type="ECO:0000313" key="1">
    <source>
        <dbReference type="EMBL" id="KAK9848032.1"/>
    </source>
</evidence>
<dbReference type="PANTHER" id="PTHR31755">
    <property type="entry name" value="FOLATE RECEPTOR-LIKE"/>
    <property type="match status" value="1"/>
</dbReference>
<sequence length="204" mass="23159">MTWVAWPRLVSAPPPFKSTTAAQEARSPALVSRPLPHGLSLPRHVSILLPQATALAQDSTPRQVEVTASRAPALPREAKRDRAAVCDKLIEVFSSRKLEEWRKLIAYSRQWSSLSDSVFSRILERAQQAETPDEKLALQRLHRRLTSVHQELEIYNSLLKRFQDAPAYDWESIIALHRRDLIPSFFDHLQNVIGGMRADPKAQA</sequence>
<feature type="non-terminal residue" evidence="1">
    <location>
        <position position="204"/>
    </location>
</feature>
<proteinExistence type="predicted"/>